<gene>
    <name evidence="1" type="ORF">D4N35_007400</name>
</gene>
<dbReference type="OrthoDB" id="2893237at2"/>
<protein>
    <submittedName>
        <fullName evidence="1">Uncharacterized protein</fullName>
    </submittedName>
</protein>
<sequence>MTDYKFDDELNISLVRGIERGYSDYAEVRMKKRDELLVSAAYAWVKGNHIEDQVAREVQNKGLGFKKEKAGYTWEYLSFNDPKKKSLLLIKNADIIKGKKSTPVLDAKTSDNYLVELSKINGDIDFGKITGSEQGSLKLFDFPEYRSIDNINIKDYNLFYILTYSIDPETKILSAIDLWMPEYKSGSQVEMAKVDSLTKYLGNTGADINLGAIEELVNVPEEEFSGTQEEFGYKVVDKEAEEEA</sequence>
<dbReference type="EMBL" id="QYTU02000012">
    <property type="protein sequence ID" value="RWR12187.1"/>
    <property type="molecule type" value="Genomic_DNA"/>
</dbReference>
<organism evidence="1 2">
    <name type="scientific">Siminovitchia fortis</name>
    <dbReference type="NCBI Taxonomy" id="254758"/>
    <lineage>
        <taxon>Bacteria</taxon>
        <taxon>Bacillati</taxon>
        <taxon>Bacillota</taxon>
        <taxon>Bacilli</taxon>
        <taxon>Bacillales</taxon>
        <taxon>Bacillaceae</taxon>
        <taxon>Siminovitchia</taxon>
    </lineage>
</organism>
<evidence type="ECO:0000313" key="1">
    <source>
        <dbReference type="EMBL" id="RWR12187.1"/>
    </source>
</evidence>
<keyword evidence="2" id="KW-1185">Reference proteome</keyword>
<accession>A0A443IVL9</accession>
<dbReference type="RefSeq" id="WP_120072013.1">
    <property type="nucleotide sequence ID" value="NZ_CP126113.1"/>
</dbReference>
<dbReference type="AlphaFoldDB" id="A0A443IVL9"/>
<evidence type="ECO:0000313" key="2">
    <source>
        <dbReference type="Proteomes" id="UP000273811"/>
    </source>
</evidence>
<comment type="caution">
    <text evidence="1">The sequence shown here is derived from an EMBL/GenBank/DDBJ whole genome shotgun (WGS) entry which is preliminary data.</text>
</comment>
<reference evidence="1" key="1">
    <citation type="submission" date="2018-12" db="EMBL/GenBank/DDBJ databases">
        <authorList>
            <person name="Sun L."/>
            <person name="Chen Z."/>
        </authorList>
    </citation>
    <scope>NUCLEOTIDE SEQUENCE [LARGE SCALE GENOMIC DNA]</scope>
    <source>
        <strain evidence="1">DSM 16012</strain>
    </source>
</reference>
<proteinExistence type="predicted"/>
<dbReference type="Proteomes" id="UP000273811">
    <property type="component" value="Unassembled WGS sequence"/>
</dbReference>
<name>A0A443IVL9_9BACI</name>